<keyword evidence="5" id="KW-1185">Reference proteome</keyword>
<dbReference type="PROSITE" id="PS51186">
    <property type="entry name" value="GNAT"/>
    <property type="match status" value="1"/>
</dbReference>
<accession>A0ABW7X2S9</accession>
<keyword evidence="1 4" id="KW-0808">Transferase</keyword>
<evidence type="ECO:0000313" key="5">
    <source>
        <dbReference type="Proteomes" id="UP001611415"/>
    </source>
</evidence>
<dbReference type="EMBL" id="JBIRYO010000011">
    <property type="protein sequence ID" value="MFI2475412.1"/>
    <property type="molecule type" value="Genomic_DNA"/>
</dbReference>
<gene>
    <name evidence="4" type="ORF">ACH49W_18710</name>
</gene>
<dbReference type="CDD" id="cd04301">
    <property type="entry name" value="NAT_SF"/>
    <property type="match status" value="1"/>
</dbReference>
<evidence type="ECO:0000256" key="2">
    <source>
        <dbReference type="ARBA" id="ARBA00023315"/>
    </source>
</evidence>
<feature type="domain" description="N-acetyltransferase" evidence="3">
    <location>
        <begin position="16"/>
        <end position="155"/>
    </location>
</feature>
<dbReference type="InterPro" id="IPR050832">
    <property type="entry name" value="Bact_Acetyltransf"/>
</dbReference>
<evidence type="ECO:0000259" key="3">
    <source>
        <dbReference type="PROSITE" id="PS51186"/>
    </source>
</evidence>
<dbReference type="Pfam" id="PF00583">
    <property type="entry name" value="Acetyltransf_1"/>
    <property type="match status" value="1"/>
</dbReference>
<sequence length="155" mass="16909">MGRDSHRLGGMGEVVIEVAEKATEQLAETVSALNRQLSSKPRALSVDELAELIESQATRLVIAYVDGAPVGMLTLVTFAIPTGVRARIEDVVVDEAARGRGVAFELTEAAVELARRAGARTVDLTSRPEREAANRLYRRAGFEVRESVTYRRTLD</sequence>
<dbReference type="EC" id="2.3.-.-" evidence="4"/>
<protein>
    <submittedName>
        <fullName evidence="4">GNAT family N-acetyltransferase</fullName>
        <ecNumber evidence="4">2.3.-.-</ecNumber>
    </submittedName>
</protein>
<evidence type="ECO:0000256" key="1">
    <source>
        <dbReference type="ARBA" id="ARBA00022679"/>
    </source>
</evidence>
<organism evidence="4 5">
    <name type="scientific">Nocardia xishanensis</name>
    <dbReference type="NCBI Taxonomy" id="238964"/>
    <lineage>
        <taxon>Bacteria</taxon>
        <taxon>Bacillati</taxon>
        <taxon>Actinomycetota</taxon>
        <taxon>Actinomycetes</taxon>
        <taxon>Mycobacteriales</taxon>
        <taxon>Nocardiaceae</taxon>
        <taxon>Nocardia</taxon>
    </lineage>
</organism>
<dbReference type="Proteomes" id="UP001611415">
    <property type="component" value="Unassembled WGS sequence"/>
</dbReference>
<keyword evidence="2 4" id="KW-0012">Acyltransferase</keyword>
<dbReference type="GO" id="GO:0016746">
    <property type="term" value="F:acyltransferase activity"/>
    <property type="evidence" value="ECO:0007669"/>
    <property type="project" value="UniProtKB-KW"/>
</dbReference>
<comment type="caution">
    <text evidence="4">The sequence shown here is derived from an EMBL/GenBank/DDBJ whole genome shotgun (WGS) entry which is preliminary data.</text>
</comment>
<evidence type="ECO:0000313" key="4">
    <source>
        <dbReference type="EMBL" id="MFI2475412.1"/>
    </source>
</evidence>
<dbReference type="RefSeq" id="WP_397093062.1">
    <property type="nucleotide sequence ID" value="NZ_JBIRYO010000011.1"/>
</dbReference>
<dbReference type="InterPro" id="IPR016181">
    <property type="entry name" value="Acyl_CoA_acyltransferase"/>
</dbReference>
<dbReference type="InterPro" id="IPR000182">
    <property type="entry name" value="GNAT_dom"/>
</dbReference>
<dbReference type="Gene3D" id="3.40.630.30">
    <property type="match status" value="1"/>
</dbReference>
<reference evidence="4 5" key="1">
    <citation type="submission" date="2024-10" db="EMBL/GenBank/DDBJ databases">
        <title>The Natural Products Discovery Center: Release of the First 8490 Sequenced Strains for Exploring Actinobacteria Biosynthetic Diversity.</title>
        <authorList>
            <person name="Kalkreuter E."/>
            <person name="Kautsar S.A."/>
            <person name="Yang D."/>
            <person name="Bader C.D."/>
            <person name="Teijaro C.N."/>
            <person name="Fluegel L."/>
            <person name="Davis C.M."/>
            <person name="Simpson J.R."/>
            <person name="Lauterbach L."/>
            <person name="Steele A.D."/>
            <person name="Gui C."/>
            <person name="Meng S."/>
            <person name="Li G."/>
            <person name="Viehrig K."/>
            <person name="Ye F."/>
            <person name="Su P."/>
            <person name="Kiefer A.F."/>
            <person name="Nichols A."/>
            <person name="Cepeda A.J."/>
            <person name="Yan W."/>
            <person name="Fan B."/>
            <person name="Jiang Y."/>
            <person name="Adhikari A."/>
            <person name="Zheng C.-J."/>
            <person name="Schuster L."/>
            <person name="Cowan T.M."/>
            <person name="Smanski M.J."/>
            <person name="Chevrette M.G."/>
            <person name="De Carvalho L.P.S."/>
            <person name="Shen B."/>
        </authorList>
    </citation>
    <scope>NUCLEOTIDE SEQUENCE [LARGE SCALE GENOMIC DNA]</scope>
    <source>
        <strain evidence="4 5">NPDC019275</strain>
    </source>
</reference>
<dbReference type="SUPFAM" id="SSF55729">
    <property type="entry name" value="Acyl-CoA N-acyltransferases (Nat)"/>
    <property type="match status" value="1"/>
</dbReference>
<dbReference type="PANTHER" id="PTHR43877">
    <property type="entry name" value="AMINOALKYLPHOSPHONATE N-ACETYLTRANSFERASE-RELATED-RELATED"/>
    <property type="match status" value="1"/>
</dbReference>
<name>A0ABW7X2S9_9NOCA</name>
<proteinExistence type="predicted"/>